<dbReference type="OrthoDB" id="9760689at2"/>
<dbReference type="SUPFAM" id="SSF53335">
    <property type="entry name" value="S-adenosyl-L-methionine-dependent methyltransferases"/>
    <property type="match status" value="1"/>
</dbReference>
<keyword evidence="7 8" id="KW-0093">Biotin biosynthesis</keyword>
<comment type="catalytic activity">
    <reaction evidence="1 8">
        <text>malonyl-[ACP] + S-adenosyl-L-methionine = malonyl-[ACP] methyl ester + S-adenosyl-L-homocysteine</text>
        <dbReference type="Rhea" id="RHEA:17105"/>
        <dbReference type="Rhea" id="RHEA-COMP:9623"/>
        <dbReference type="Rhea" id="RHEA-COMP:9954"/>
        <dbReference type="ChEBI" id="CHEBI:57856"/>
        <dbReference type="ChEBI" id="CHEBI:59789"/>
        <dbReference type="ChEBI" id="CHEBI:78449"/>
        <dbReference type="ChEBI" id="CHEBI:78845"/>
        <dbReference type="EC" id="2.1.1.197"/>
    </reaction>
</comment>
<evidence type="ECO:0000259" key="9">
    <source>
        <dbReference type="Pfam" id="PF08241"/>
    </source>
</evidence>
<dbReference type="GO" id="GO:0008757">
    <property type="term" value="F:S-adenosylmethionine-dependent methyltransferase activity"/>
    <property type="evidence" value="ECO:0007669"/>
    <property type="project" value="InterPro"/>
</dbReference>
<organism evidence="10 11">
    <name type="scientific">Kroppenstedtia eburnea</name>
    <dbReference type="NCBI Taxonomy" id="714067"/>
    <lineage>
        <taxon>Bacteria</taxon>
        <taxon>Bacillati</taxon>
        <taxon>Bacillota</taxon>
        <taxon>Bacilli</taxon>
        <taxon>Bacillales</taxon>
        <taxon>Thermoactinomycetaceae</taxon>
        <taxon>Kroppenstedtia</taxon>
    </lineage>
</organism>
<dbReference type="GO" id="GO:0102130">
    <property type="term" value="F:malonyl-CoA methyltransferase activity"/>
    <property type="evidence" value="ECO:0007669"/>
    <property type="project" value="UniProtKB-EC"/>
</dbReference>
<accession>A0A1N7PG55</accession>
<evidence type="ECO:0000256" key="1">
    <source>
        <dbReference type="ARBA" id="ARBA00000852"/>
    </source>
</evidence>
<dbReference type="AlphaFoldDB" id="A0A1N7PG55"/>
<evidence type="ECO:0000256" key="5">
    <source>
        <dbReference type="ARBA" id="ARBA00022679"/>
    </source>
</evidence>
<keyword evidence="6 8" id="KW-0949">S-adenosyl-L-methionine</keyword>
<dbReference type="InterPro" id="IPR050602">
    <property type="entry name" value="Malonyl-ACP_OMT"/>
</dbReference>
<dbReference type="EMBL" id="FTOD01000012">
    <property type="protein sequence ID" value="SIT09584.1"/>
    <property type="molecule type" value="Genomic_DNA"/>
</dbReference>
<evidence type="ECO:0000256" key="4">
    <source>
        <dbReference type="ARBA" id="ARBA00022603"/>
    </source>
</evidence>
<comment type="pathway">
    <text evidence="2 8">Cofactor biosynthesis; biotin biosynthesis.</text>
</comment>
<dbReference type="UniPathway" id="UPA00078"/>
<evidence type="ECO:0000313" key="10">
    <source>
        <dbReference type="EMBL" id="SIT09584.1"/>
    </source>
</evidence>
<protein>
    <recommendedName>
        <fullName evidence="3 8">Malonyl-[acyl-carrier protein] O-methyltransferase</fullName>
        <shortName evidence="8">Malonyl-ACP O-methyltransferase</shortName>
        <ecNumber evidence="3 8">2.1.1.197</ecNumber>
    </recommendedName>
    <alternativeName>
        <fullName evidence="8">Biotin synthesis protein BioC</fullName>
    </alternativeName>
</protein>
<evidence type="ECO:0000256" key="8">
    <source>
        <dbReference type="HAMAP-Rule" id="MF_00835"/>
    </source>
</evidence>
<dbReference type="PANTHER" id="PTHR13090:SF1">
    <property type="entry name" value="ARGININE-HYDROXYLASE NDUFAF5, MITOCHONDRIAL"/>
    <property type="match status" value="1"/>
</dbReference>
<evidence type="ECO:0000256" key="3">
    <source>
        <dbReference type="ARBA" id="ARBA00012327"/>
    </source>
</evidence>
<sequence>MKLEKKRIALIFNRRAEVYDRHAVIQQRMAHRIMQTLEENRVEAGSILELGCGTGYLTQLLSEYFPDAGLVGMDLSKRMVATARERTGNRVRYWVGDVEEEPLGKRCYDLIAANAVVHWLQNPESTLQRLADALQPGGFLVLSVFGPDTLQELAWIYDAVEEEMGLPPSRRVGAFHSECEWIRLMEQAGISSPRFLQCWQRLPHPSAKDLLTAVQSMGAGGARIREHSISPMLEKRLIEEILQRYDRMWRDKDGVYATFQLIQVYGWKGIQHPMAKK</sequence>
<dbReference type="InterPro" id="IPR011814">
    <property type="entry name" value="BioC"/>
</dbReference>
<evidence type="ECO:0000256" key="7">
    <source>
        <dbReference type="ARBA" id="ARBA00022756"/>
    </source>
</evidence>
<dbReference type="GO" id="GO:0010340">
    <property type="term" value="F:carboxyl-O-methyltransferase activity"/>
    <property type="evidence" value="ECO:0007669"/>
    <property type="project" value="UniProtKB-UniRule"/>
</dbReference>
<dbReference type="GO" id="GO:0009102">
    <property type="term" value="P:biotin biosynthetic process"/>
    <property type="evidence" value="ECO:0007669"/>
    <property type="project" value="UniProtKB-UniRule"/>
</dbReference>
<feature type="domain" description="Methyltransferase type 11" evidence="9">
    <location>
        <begin position="48"/>
        <end position="142"/>
    </location>
</feature>
<name>A0A1N7PG55_9BACL</name>
<keyword evidence="5 8" id="KW-0808">Transferase</keyword>
<dbReference type="Proteomes" id="UP000186795">
    <property type="component" value="Unassembled WGS sequence"/>
</dbReference>
<dbReference type="InterPro" id="IPR013216">
    <property type="entry name" value="Methyltransf_11"/>
</dbReference>
<keyword evidence="11" id="KW-1185">Reference proteome</keyword>
<keyword evidence="4 8" id="KW-0489">Methyltransferase</keyword>
<evidence type="ECO:0000256" key="6">
    <source>
        <dbReference type="ARBA" id="ARBA00022691"/>
    </source>
</evidence>
<comment type="function">
    <text evidence="8">Converts the free carboxyl group of a malonyl-thioester to its methyl ester by transfer of a methyl group from S-adenosyl-L-methionine (SAM). It allows to synthesize pimeloyl-ACP via the fatty acid synthetic pathway.</text>
</comment>
<dbReference type="CDD" id="cd02440">
    <property type="entry name" value="AdoMet_MTases"/>
    <property type="match status" value="1"/>
</dbReference>
<dbReference type="RefSeq" id="WP_009710171.1">
    <property type="nucleotide sequence ID" value="NZ_CP048103.1"/>
</dbReference>
<dbReference type="InterPro" id="IPR029063">
    <property type="entry name" value="SAM-dependent_MTases_sf"/>
</dbReference>
<dbReference type="Pfam" id="PF08241">
    <property type="entry name" value="Methyltransf_11"/>
    <property type="match status" value="1"/>
</dbReference>
<evidence type="ECO:0000313" key="11">
    <source>
        <dbReference type="Proteomes" id="UP000186795"/>
    </source>
</evidence>
<dbReference type="Gene3D" id="3.40.50.150">
    <property type="entry name" value="Vaccinia Virus protein VP39"/>
    <property type="match status" value="1"/>
</dbReference>
<gene>
    <name evidence="8" type="primary">bioC</name>
    <name evidence="10" type="ORF">SAMN05421790_11275</name>
</gene>
<dbReference type="HAMAP" id="MF_00835">
    <property type="entry name" value="BioC"/>
    <property type="match status" value="1"/>
</dbReference>
<comment type="similarity">
    <text evidence="8">Belongs to the methyltransferase superfamily.</text>
</comment>
<dbReference type="EC" id="2.1.1.197" evidence="3 8"/>
<reference evidence="11" key="1">
    <citation type="submission" date="2017-01" db="EMBL/GenBank/DDBJ databases">
        <authorList>
            <person name="Varghese N."/>
            <person name="Submissions S."/>
        </authorList>
    </citation>
    <scope>NUCLEOTIDE SEQUENCE [LARGE SCALE GENOMIC DNA]</scope>
    <source>
        <strain evidence="11">DSM 45196</strain>
    </source>
</reference>
<dbReference type="PANTHER" id="PTHR13090">
    <property type="entry name" value="ARGININE-HYDROXYLASE NDUFAF5, MITOCHONDRIAL"/>
    <property type="match status" value="1"/>
</dbReference>
<proteinExistence type="inferred from homology"/>
<evidence type="ECO:0000256" key="2">
    <source>
        <dbReference type="ARBA" id="ARBA00004746"/>
    </source>
</evidence>
<dbReference type="GO" id="GO:0032259">
    <property type="term" value="P:methylation"/>
    <property type="evidence" value="ECO:0007669"/>
    <property type="project" value="UniProtKB-KW"/>
</dbReference>